<evidence type="ECO:0000313" key="1">
    <source>
        <dbReference type="EMBL" id="KAF7552124.1"/>
    </source>
</evidence>
<protein>
    <submittedName>
        <fullName evidence="1">Uncharacterized protein</fullName>
    </submittedName>
</protein>
<reference evidence="1" key="1">
    <citation type="submission" date="2020-03" db="EMBL/GenBank/DDBJ databases">
        <title>Draft Genome Sequence of Cylindrodendrum hubeiense.</title>
        <authorList>
            <person name="Buettner E."/>
            <person name="Kellner H."/>
        </authorList>
    </citation>
    <scope>NUCLEOTIDE SEQUENCE</scope>
    <source>
        <strain evidence="1">IHI 201604</strain>
    </source>
</reference>
<comment type="caution">
    <text evidence="1">The sequence shown here is derived from an EMBL/GenBank/DDBJ whole genome shotgun (WGS) entry which is preliminary data.</text>
</comment>
<gene>
    <name evidence="1" type="ORF">G7Z17_g4536</name>
</gene>
<keyword evidence="2" id="KW-1185">Reference proteome</keyword>
<proteinExistence type="predicted"/>
<dbReference type="AlphaFoldDB" id="A0A9P5HAK9"/>
<evidence type="ECO:0000313" key="2">
    <source>
        <dbReference type="Proteomes" id="UP000722485"/>
    </source>
</evidence>
<accession>A0A9P5HAK9</accession>
<dbReference type="OrthoDB" id="5243768at2759"/>
<dbReference type="Proteomes" id="UP000722485">
    <property type="component" value="Unassembled WGS sequence"/>
</dbReference>
<organism evidence="1 2">
    <name type="scientific">Cylindrodendrum hubeiense</name>
    <dbReference type="NCBI Taxonomy" id="595255"/>
    <lineage>
        <taxon>Eukaryota</taxon>
        <taxon>Fungi</taxon>
        <taxon>Dikarya</taxon>
        <taxon>Ascomycota</taxon>
        <taxon>Pezizomycotina</taxon>
        <taxon>Sordariomycetes</taxon>
        <taxon>Hypocreomycetidae</taxon>
        <taxon>Hypocreales</taxon>
        <taxon>Nectriaceae</taxon>
        <taxon>Cylindrodendrum</taxon>
    </lineage>
</organism>
<sequence length="198" mass="22776">MAAASATTPKVENQEETIIEQWHELVEAIKATTGERLLDRKSFSSMIAFRSYWYGIFTCLEESILSNQNIPEFLTSPPVPKITITVTESQEWIHCPCCWIDDRESEISLQNDNGVTKSDFMQAFKDHLYGEIPPETDDDDSDPPSHWSFMYALYRPKNEREPGRGQKELKISMDCCEAGEFKKRVKQREEAELAAQKT</sequence>
<dbReference type="EMBL" id="JAANBB010000066">
    <property type="protein sequence ID" value="KAF7552124.1"/>
    <property type="molecule type" value="Genomic_DNA"/>
</dbReference>
<name>A0A9P5HAK9_9HYPO</name>